<dbReference type="Gene3D" id="1.25.40.10">
    <property type="entry name" value="Tetratricopeptide repeat domain"/>
    <property type="match status" value="1"/>
</dbReference>
<feature type="domain" description="Guanylate cyclase" evidence="1">
    <location>
        <begin position="15"/>
        <end position="130"/>
    </location>
</feature>
<evidence type="ECO:0000259" key="1">
    <source>
        <dbReference type="PROSITE" id="PS50125"/>
    </source>
</evidence>
<comment type="caution">
    <text evidence="2">The sequence shown here is derived from an EMBL/GenBank/DDBJ whole genome shotgun (WGS) entry which is preliminary data.</text>
</comment>
<evidence type="ECO:0000313" key="3">
    <source>
        <dbReference type="Proteomes" id="UP000818323"/>
    </source>
</evidence>
<name>A0ABW9YVI8_9HYPH</name>
<dbReference type="Gene3D" id="3.40.50.10070">
    <property type="entry name" value="TolB, N-terminal domain"/>
    <property type="match status" value="1"/>
</dbReference>
<dbReference type="InterPro" id="IPR050697">
    <property type="entry name" value="Adenylyl/Guanylyl_Cyclase_3/4"/>
</dbReference>
<sequence>MATPADQKTQRRLAAVLAADVVGFSVMMGQDEEGTLSRIKDLRREVLEPKVHDHLGRVVKTTGDGILVEFSSPVEAVRCAKEIQECLAAAGSGESSKALELRIGINLGDIIIEADGDIYGDGVNVAARLEQLAEPGGIWVSGKVYEEVRDKLPYSFEDRGEQQVKNITRPVRIYSLRAAPTNTGSPNTRPALPLPDRPSLAVLPFTNMSGDPEQEYFADGVVEDIITALSRVRWFFVIARNSSFTYKGRSVDIRQVGRELGVRYVLEGSIRKAGSRVRVTGQLIEAANGRHVWADRFDGELADIFDLQDRITESVVGAIEPSISRAEIERASAKPTHDLDAYDLYMQALAHYYAHTKPASDEALRLLGRALELNPNYSSAKALGAVIYNLRFAQNWADQAEVEAGIQLAREALADHHDDPTTLSRAGTAVAFLARDFETALAAIDRALMLNPNLASAYGNSGLIRAWVGDWITSIDHFERENRLSPFDPLMGYSVGHSLALLGAGRPEEALTWARKAVQELPNFLAGLRALIVTLVELGRVEEARVVGQRLLAQDPKQTITVADRQIPHQDRQFRERLFAALRTAGIPE</sequence>
<dbReference type="PROSITE" id="PS50125">
    <property type="entry name" value="GUANYLATE_CYCLASE_2"/>
    <property type="match status" value="1"/>
</dbReference>
<organism evidence="2 3">
    <name type="scientific">Microvirga arsenatis</name>
    <dbReference type="NCBI Taxonomy" id="2692265"/>
    <lineage>
        <taxon>Bacteria</taxon>
        <taxon>Pseudomonadati</taxon>
        <taxon>Pseudomonadota</taxon>
        <taxon>Alphaproteobacteria</taxon>
        <taxon>Hyphomicrobiales</taxon>
        <taxon>Methylobacteriaceae</taxon>
        <taxon>Microvirga</taxon>
    </lineage>
</organism>
<accession>A0ABW9YVI8</accession>
<dbReference type="Gene3D" id="3.30.70.1230">
    <property type="entry name" value="Nucleotide cyclase"/>
    <property type="match status" value="1"/>
</dbReference>
<dbReference type="EMBL" id="JAAAXJ010000003">
    <property type="protein sequence ID" value="NBJ24414.1"/>
    <property type="molecule type" value="Genomic_DNA"/>
</dbReference>
<dbReference type="SUPFAM" id="SSF48452">
    <property type="entry name" value="TPR-like"/>
    <property type="match status" value="1"/>
</dbReference>
<dbReference type="CDD" id="cd07302">
    <property type="entry name" value="CHD"/>
    <property type="match status" value="1"/>
</dbReference>
<dbReference type="InterPro" id="IPR029787">
    <property type="entry name" value="Nucleotide_cyclase"/>
</dbReference>
<dbReference type="SMART" id="SM00044">
    <property type="entry name" value="CYCc"/>
    <property type="match status" value="1"/>
</dbReference>
<evidence type="ECO:0000313" key="2">
    <source>
        <dbReference type="EMBL" id="NBJ24414.1"/>
    </source>
</evidence>
<dbReference type="PANTHER" id="PTHR43081:SF19">
    <property type="entry name" value="PH-SENSITIVE ADENYLATE CYCLASE RV1264"/>
    <property type="match status" value="1"/>
</dbReference>
<dbReference type="InterPro" id="IPR001054">
    <property type="entry name" value="A/G_cyclase"/>
</dbReference>
<dbReference type="InterPro" id="IPR011990">
    <property type="entry name" value="TPR-like_helical_dom_sf"/>
</dbReference>
<protein>
    <submittedName>
        <fullName evidence="2">Tetratricopeptide repeat protein</fullName>
    </submittedName>
</protein>
<dbReference type="SUPFAM" id="SSF55073">
    <property type="entry name" value="Nucleotide cyclase"/>
    <property type="match status" value="1"/>
</dbReference>
<reference evidence="2 3" key="1">
    <citation type="submission" date="2020-01" db="EMBL/GenBank/DDBJ databases">
        <title>Microvirga sp. nov., an arsenate reduction bacterium isolated from Tibet hotspring sediments.</title>
        <authorList>
            <person name="Yuan C.-G."/>
        </authorList>
    </citation>
    <scope>NUCLEOTIDE SEQUENCE [LARGE SCALE GENOMIC DNA]</scope>
    <source>
        <strain evidence="2 3">SYSU G3D203</strain>
    </source>
</reference>
<proteinExistence type="predicted"/>
<dbReference type="Pfam" id="PF14559">
    <property type="entry name" value="TPR_19"/>
    <property type="match status" value="1"/>
</dbReference>
<dbReference type="RefSeq" id="WP_161722360.1">
    <property type="nucleotide sequence ID" value="NZ_JAAAXI010000004.1"/>
</dbReference>
<keyword evidence="3" id="KW-1185">Reference proteome</keyword>
<dbReference type="Proteomes" id="UP000818323">
    <property type="component" value="Unassembled WGS sequence"/>
</dbReference>
<dbReference type="Pfam" id="PF00211">
    <property type="entry name" value="Guanylate_cyc"/>
    <property type="match status" value="1"/>
</dbReference>
<dbReference type="PANTHER" id="PTHR43081">
    <property type="entry name" value="ADENYLATE CYCLASE, TERMINAL-DIFFERENTIATION SPECIFIC-RELATED"/>
    <property type="match status" value="1"/>
</dbReference>
<gene>
    <name evidence="2" type="ORF">GR303_08610</name>
</gene>